<evidence type="ECO:0000313" key="3">
    <source>
        <dbReference type="Proteomes" id="UP000602647"/>
    </source>
</evidence>
<organism evidence="2 3">
    <name type="scientific">Zhenpiania hominis</name>
    <dbReference type="NCBI Taxonomy" id="2763644"/>
    <lineage>
        <taxon>Bacteria</taxon>
        <taxon>Bacillati</taxon>
        <taxon>Bacillota</taxon>
        <taxon>Clostridia</taxon>
        <taxon>Peptostreptococcales</taxon>
        <taxon>Anaerovoracaceae</taxon>
        <taxon>Zhenpiania</taxon>
    </lineage>
</organism>
<proteinExistence type="predicted"/>
<dbReference type="EMBL" id="JACRYT010000002">
    <property type="protein sequence ID" value="MBC6679041.1"/>
    <property type="molecule type" value="Genomic_DNA"/>
</dbReference>
<accession>A0A923NJB9</accession>
<evidence type="ECO:0000313" key="2">
    <source>
        <dbReference type="EMBL" id="MBC6679041.1"/>
    </source>
</evidence>
<dbReference type="SUPFAM" id="SSF50475">
    <property type="entry name" value="FMN-binding split barrel"/>
    <property type="match status" value="1"/>
</dbReference>
<reference evidence="2" key="1">
    <citation type="submission" date="2020-08" db="EMBL/GenBank/DDBJ databases">
        <title>Genome public.</title>
        <authorList>
            <person name="Liu C."/>
            <person name="Sun Q."/>
        </authorList>
    </citation>
    <scope>NUCLEOTIDE SEQUENCE</scope>
    <source>
        <strain evidence="2">BX12</strain>
    </source>
</reference>
<comment type="caution">
    <text evidence="2">The sequence shown here is derived from an EMBL/GenBank/DDBJ whole genome shotgun (WGS) entry which is preliminary data.</text>
</comment>
<keyword evidence="3" id="KW-1185">Reference proteome</keyword>
<dbReference type="Gene3D" id="2.30.110.10">
    <property type="entry name" value="Electron Transport, Fmn-binding Protein, Chain A"/>
    <property type="match status" value="1"/>
</dbReference>
<evidence type="ECO:0000259" key="1">
    <source>
        <dbReference type="Pfam" id="PF01243"/>
    </source>
</evidence>
<name>A0A923NJB9_9FIRM</name>
<dbReference type="InterPro" id="IPR012349">
    <property type="entry name" value="Split_barrel_FMN-bd"/>
</dbReference>
<dbReference type="Proteomes" id="UP000602647">
    <property type="component" value="Unassembled WGS sequence"/>
</dbReference>
<gene>
    <name evidence="2" type="ORF">H9L42_04285</name>
</gene>
<dbReference type="AlphaFoldDB" id="A0A923NJB9"/>
<sequence length="128" mass="13881">MDEIMEFLKECKTSFVATCGGDQPYVRPQGFSMIYNGSLCFCTADEKATSKELKANPNVEISAANGTKFIRIRGKAEFQGQDAAEKALEMMPQLAQMVRPGKFEIFAVKGGTAVIADLTTGESKTIAL</sequence>
<feature type="domain" description="Pyridoxamine 5'-phosphate oxidase N-terminal" evidence="1">
    <location>
        <begin position="2"/>
        <end position="108"/>
    </location>
</feature>
<protein>
    <submittedName>
        <fullName evidence="2">Pyridoxamine 5'-phosphate oxidase family protein</fullName>
    </submittedName>
</protein>
<dbReference type="RefSeq" id="WP_187302134.1">
    <property type="nucleotide sequence ID" value="NZ_CBCTQH010000124.1"/>
</dbReference>
<dbReference type="InterPro" id="IPR011576">
    <property type="entry name" value="Pyridox_Oxase_N"/>
</dbReference>
<dbReference type="Pfam" id="PF01243">
    <property type="entry name" value="PNPOx_N"/>
    <property type="match status" value="1"/>
</dbReference>